<feature type="compositionally biased region" description="Basic and acidic residues" evidence="1">
    <location>
        <begin position="49"/>
        <end position="58"/>
    </location>
</feature>
<proteinExistence type="predicted"/>
<reference evidence="2" key="1">
    <citation type="thesis" date="2020" institute="ProQuest LLC" country="789 East Eisenhower Parkway, Ann Arbor, MI, USA">
        <title>Comparative Genomics and Chromosome Evolution.</title>
        <authorList>
            <person name="Mudd A.B."/>
        </authorList>
    </citation>
    <scope>NUCLEOTIDE SEQUENCE</scope>
    <source>
        <strain evidence="2">237g6f4</strain>
        <tissue evidence="2">Blood</tissue>
    </source>
</reference>
<comment type="caution">
    <text evidence="2">The sequence shown here is derived from an EMBL/GenBank/DDBJ whole genome shotgun (WGS) entry which is preliminary data.</text>
</comment>
<evidence type="ECO:0000256" key="1">
    <source>
        <dbReference type="SAM" id="MobiDB-lite"/>
    </source>
</evidence>
<accession>A0AAV7BTG3</accession>
<organism evidence="2 3">
    <name type="scientific">Engystomops pustulosus</name>
    <name type="common">Tungara frog</name>
    <name type="synonym">Physalaemus pustulosus</name>
    <dbReference type="NCBI Taxonomy" id="76066"/>
    <lineage>
        <taxon>Eukaryota</taxon>
        <taxon>Metazoa</taxon>
        <taxon>Chordata</taxon>
        <taxon>Craniata</taxon>
        <taxon>Vertebrata</taxon>
        <taxon>Euteleostomi</taxon>
        <taxon>Amphibia</taxon>
        <taxon>Batrachia</taxon>
        <taxon>Anura</taxon>
        <taxon>Neobatrachia</taxon>
        <taxon>Hyloidea</taxon>
        <taxon>Leptodactylidae</taxon>
        <taxon>Leiuperinae</taxon>
        <taxon>Engystomops</taxon>
    </lineage>
</organism>
<dbReference type="EMBL" id="WNYA01000004">
    <property type="protein sequence ID" value="KAG8575669.1"/>
    <property type="molecule type" value="Genomic_DNA"/>
</dbReference>
<keyword evidence="3" id="KW-1185">Reference proteome</keyword>
<dbReference type="AlphaFoldDB" id="A0AAV7BTG3"/>
<dbReference type="Proteomes" id="UP000824782">
    <property type="component" value="Unassembled WGS sequence"/>
</dbReference>
<gene>
    <name evidence="2" type="ORF">GDO81_009633</name>
</gene>
<feature type="region of interest" description="Disordered" evidence="1">
    <location>
        <begin position="45"/>
        <end position="88"/>
    </location>
</feature>
<evidence type="ECO:0000313" key="2">
    <source>
        <dbReference type="EMBL" id="KAG8575669.1"/>
    </source>
</evidence>
<evidence type="ECO:0000313" key="3">
    <source>
        <dbReference type="Proteomes" id="UP000824782"/>
    </source>
</evidence>
<sequence>MVKTTGTWIRIGQVHTTAAGLLYVKSGPVPQGVCGHAAVMGMMRGHTVRGGDPRRGCSEGRGTQGEPQEVSGSQESGGHVCAVPRPLR</sequence>
<protein>
    <submittedName>
        <fullName evidence="2">Uncharacterized protein</fullName>
    </submittedName>
</protein>
<name>A0AAV7BTG3_ENGPU</name>